<dbReference type="GO" id="GO:0002939">
    <property type="term" value="P:tRNA N1-guanine methylation"/>
    <property type="evidence" value="ECO:0007669"/>
    <property type="project" value="TreeGrafter"/>
</dbReference>
<feature type="binding site" evidence="15 16">
    <location>
        <begin position="135"/>
        <end position="140"/>
    </location>
    <ligand>
        <name>S-adenosyl-L-methionine</name>
        <dbReference type="ChEBI" id="CHEBI:59789"/>
    </ligand>
</feature>
<dbReference type="NCBIfam" id="NF000648">
    <property type="entry name" value="PRK00026.1"/>
    <property type="match status" value="1"/>
</dbReference>
<sequence>MKISIITLFPKMISGFFEESIIKRAVEKKLVEIKVVNLRDFAIDDYGTVDDRPYGGGVGMVIRVDVVYKAIQNLKSKISNPKVKTKILLTSPRGRLFNQRKAEEYSKIDQLIIIAGHYEGVDERVNEFIDEEVSIGDYVLTGGEIPAAAIVDSVVRLLPGVLKKDEAIKQESFNIKGKKLLEYPQYTRPEEFKGIKVPKVLMGGNHKEIEKWRLDKSLQETKKRRPDLIQK</sequence>
<dbReference type="PANTHER" id="PTHR46417:SF1">
    <property type="entry name" value="TRNA (GUANINE-N(1)-)-METHYLTRANSFERASE"/>
    <property type="match status" value="1"/>
</dbReference>
<evidence type="ECO:0000256" key="7">
    <source>
        <dbReference type="ARBA" id="ARBA00022490"/>
    </source>
</evidence>
<keyword evidence="8 15" id="KW-0489">Methyltransferase</keyword>
<reference evidence="19 20" key="1">
    <citation type="journal article" date="2015" name="Nature">
        <title>rRNA introns, odd ribosomes, and small enigmatic genomes across a large radiation of phyla.</title>
        <authorList>
            <person name="Brown C.T."/>
            <person name="Hug L.A."/>
            <person name="Thomas B.C."/>
            <person name="Sharon I."/>
            <person name="Castelle C.J."/>
            <person name="Singh A."/>
            <person name="Wilkins M.J."/>
            <person name="Williams K.H."/>
            <person name="Banfield J.F."/>
        </authorList>
    </citation>
    <scope>NUCLEOTIDE SEQUENCE [LARGE SCALE GENOMIC DNA]</scope>
</reference>
<evidence type="ECO:0000256" key="17">
    <source>
        <dbReference type="RuleBase" id="RU003464"/>
    </source>
</evidence>
<evidence type="ECO:0000259" key="18">
    <source>
        <dbReference type="Pfam" id="PF01746"/>
    </source>
</evidence>
<dbReference type="AlphaFoldDB" id="A0A0G0IMU6"/>
<evidence type="ECO:0000256" key="6">
    <source>
        <dbReference type="ARBA" id="ARBA00014679"/>
    </source>
</evidence>
<dbReference type="Pfam" id="PF01746">
    <property type="entry name" value="tRNA_m1G_MT"/>
    <property type="match status" value="1"/>
</dbReference>
<comment type="subcellular location">
    <subcellularLocation>
        <location evidence="2 15 17">Cytoplasm</location>
    </subcellularLocation>
</comment>
<gene>
    <name evidence="15" type="primary">trmD</name>
    <name evidence="19" type="ORF">US40_C0007G0028</name>
</gene>
<dbReference type="SUPFAM" id="SSF75217">
    <property type="entry name" value="alpha/beta knot"/>
    <property type="match status" value="1"/>
</dbReference>
<dbReference type="EC" id="2.1.1.228" evidence="5 15"/>
<dbReference type="PANTHER" id="PTHR46417">
    <property type="entry name" value="TRNA (GUANINE-N(1)-)-METHYLTRANSFERASE"/>
    <property type="match status" value="1"/>
</dbReference>
<dbReference type="EMBL" id="LBSV01000007">
    <property type="protein sequence ID" value="KKQ25529.1"/>
    <property type="molecule type" value="Genomic_DNA"/>
</dbReference>
<dbReference type="Proteomes" id="UP000034917">
    <property type="component" value="Unassembled WGS sequence"/>
</dbReference>
<dbReference type="InterPro" id="IPR029028">
    <property type="entry name" value="Alpha/beta_knot_MTases"/>
</dbReference>
<keyword evidence="9 15" id="KW-0808">Transferase</keyword>
<dbReference type="Gene3D" id="3.40.1280.10">
    <property type="match status" value="1"/>
</dbReference>
<comment type="caution">
    <text evidence="19">The sequence shown here is derived from an EMBL/GenBank/DDBJ whole genome shotgun (WGS) entry which is preliminary data.</text>
</comment>
<evidence type="ECO:0000256" key="11">
    <source>
        <dbReference type="ARBA" id="ARBA00022694"/>
    </source>
</evidence>
<evidence type="ECO:0000256" key="13">
    <source>
        <dbReference type="ARBA" id="ARBA00033392"/>
    </source>
</evidence>
<evidence type="ECO:0000256" key="2">
    <source>
        <dbReference type="ARBA" id="ARBA00004496"/>
    </source>
</evidence>
<name>A0A0G0IMU6_9BACT</name>
<dbReference type="PATRIC" id="fig|1618486.3.peg.612"/>
<dbReference type="InterPro" id="IPR029026">
    <property type="entry name" value="tRNA_m1G_MTases_N"/>
</dbReference>
<dbReference type="Gene3D" id="1.10.1270.20">
    <property type="entry name" value="tRNA(m1g37)methyltransferase, domain 2"/>
    <property type="match status" value="1"/>
</dbReference>
<dbReference type="FunFam" id="3.40.1280.10:FF:000001">
    <property type="entry name" value="tRNA (guanine-N(1)-)-methyltransferase"/>
    <property type="match status" value="1"/>
</dbReference>
<protein>
    <recommendedName>
        <fullName evidence="6 15">tRNA (guanine-N(1)-)-methyltransferase</fullName>
        <ecNumber evidence="5 15">2.1.1.228</ecNumber>
    </recommendedName>
    <alternativeName>
        <fullName evidence="12 15">M1G-methyltransferase</fullName>
    </alternativeName>
    <alternativeName>
        <fullName evidence="13 15">tRNA [GM37] methyltransferase</fullName>
    </alternativeName>
</protein>
<evidence type="ECO:0000256" key="10">
    <source>
        <dbReference type="ARBA" id="ARBA00022691"/>
    </source>
</evidence>
<keyword evidence="7 15" id="KW-0963">Cytoplasm</keyword>
<evidence type="ECO:0000256" key="16">
    <source>
        <dbReference type="PIRSR" id="PIRSR000386-1"/>
    </source>
</evidence>
<evidence type="ECO:0000256" key="3">
    <source>
        <dbReference type="ARBA" id="ARBA00007630"/>
    </source>
</evidence>
<evidence type="ECO:0000256" key="14">
    <source>
        <dbReference type="ARBA" id="ARBA00047783"/>
    </source>
</evidence>
<dbReference type="HAMAP" id="MF_00605">
    <property type="entry name" value="TrmD"/>
    <property type="match status" value="1"/>
</dbReference>
<keyword evidence="10 15" id="KW-0949">S-adenosyl-L-methionine</keyword>
<evidence type="ECO:0000256" key="4">
    <source>
        <dbReference type="ARBA" id="ARBA00011738"/>
    </source>
</evidence>
<dbReference type="CDD" id="cd18080">
    <property type="entry name" value="TrmD-like"/>
    <property type="match status" value="1"/>
</dbReference>
<evidence type="ECO:0000256" key="5">
    <source>
        <dbReference type="ARBA" id="ARBA00012807"/>
    </source>
</evidence>
<dbReference type="GO" id="GO:0052906">
    <property type="term" value="F:tRNA (guanine(37)-N1)-methyltransferase activity"/>
    <property type="evidence" value="ECO:0007669"/>
    <property type="project" value="UniProtKB-UniRule"/>
</dbReference>
<evidence type="ECO:0000256" key="8">
    <source>
        <dbReference type="ARBA" id="ARBA00022603"/>
    </source>
</evidence>
<dbReference type="NCBIfam" id="TIGR00088">
    <property type="entry name" value="trmD"/>
    <property type="match status" value="1"/>
</dbReference>
<comment type="similarity">
    <text evidence="3 15 17">Belongs to the RNA methyltransferase TrmD family.</text>
</comment>
<accession>A0A0G0IMU6</accession>
<evidence type="ECO:0000313" key="19">
    <source>
        <dbReference type="EMBL" id="KKQ25529.1"/>
    </source>
</evidence>
<keyword evidence="11 15" id="KW-0819">tRNA processing</keyword>
<comment type="catalytic activity">
    <reaction evidence="14 15 17">
        <text>guanosine(37) in tRNA + S-adenosyl-L-methionine = N(1)-methylguanosine(37) in tRNA + S-adenosyl-L-homocysteine + H(+)</text>
        <dbReference type="Rhea" id="RHEA:36899"/>
        <dbReference type="Rhea" id="RHEA-COMP:10145"/>
        <dbReference type="Rhea" id="RHEA-COMP:10147"/>
        <dbReference type="ChEBI" id="CHEBI:15378"/>
        <dbReference type="ChEBI" id="CHEBI:57856"/>
        <dbReference type="ChEBI" id="CHEBI:59789"/>
        <dbReference type="ChEBI" id="CHEBI:73542"/>
        <dbReference type="ChEBI" id="CHEBI:74269"/>
        <dbReference type="EC" id="2.1.1.228"/>
    </reaction>
</comment>
<dbReference type="PIRSF" id="PIRSF000386">
    <property type="entry name" value="tRNA_mtase"/>
    <property type="match status" value="1"/>
</dbReference>
<evidence type="ECO:0000256" key="15">
    <source>
        <dbReference type="HAMAP-Rule" id="MF_00605"/>
    </source>
</evidence>
<evidence type="ECO:0000256" key="1">
    <source>
        <dbReference type="ARBA" id="ARBA00002634"/>
    </source>
</evidence>
<dbReference type="InterPro" id="IPR023148">
    <property type="entry name" value="tRNA_m1G_MeTrfase_C_sf"/>
</dbReference>
<evidence type="ECO:0000256" key="9">
    <source>
        <dbReference type="ARBA" id="ARBA00022679"/>
    </source>
</evidence>
<organism evidence="19 20">
    <name type="scientific">Candidatus Roizmanbacteria bacterium GW2011_GWC2_37_13</name>
    <dbReference type="NCBI Taxonomy" id="1618486"/>
    <lineage>
        <taxon>Bacteria</taxon>
        <taxon>Candidatus Roizmaniibacteriota</taxon>
    </lineage>
</organism>
<dbReference type="InterPro" id="IPR002649">
    <property type="entry name" value="tRNA_m1G_MeTrfase_TrmD"/>
</dbReference>
<evidence type="ECO:0000256" key="12">
    <source>
        <dbReference type="ARBA" id="ARBA00029736"/>
    </source>
</evidence>
<comment type="function">
    <text evidence="1 15 17">Specifically methylates guanosine-37 in various tRNAs.</text>
</comment>
<comment type="subunit">
    <text evidence="4 15 17">Homodimer.</text>
</comment>
<proteinExistence type="inferred from homology"/>
<evidence type="ECO:0000313" key="20">
    <source>
        <dbReference type="Proteomes" id="UP000034917"/>
    </source>
</evidence>
<feature type="binding site" evidence="15 16">
    <location>
        <position position="116"/>
    </location>
    <ligand>
        <name>S-adenosyl-L-methionine</name>
        <dbReference type="ChEBI" id="CHEBI:59789"/>
    </ligand>
</feature>
<dbReference type="GO" id="GO:0005829">
    <property type="term" value="C:cytosol"/>
    <property type="evidence" value="ECO:0007669"/>
    <property type="project" value="TreeGrafter"/>
</dbReference>
<feature type="domain" description="tRNA methyltransferase TRMD/TRM10-type" evidence="18">
    <location>
        <begin position="1"/>
        <end position="231"/>
    </location>
</feature>
<dbReference type="InterPro" id="IPR016009">
    <property type="entry name" value="tRNA_MeTrfase_TRMD/TRM10"/>
</dbReference>